<dbReference type="EMBL" id="CM039432">
    <property type="protein sequence ID" value="KAI4334396.1"/>
    <property type="molecule type" value="Genomic_DNA"/>
</dbReference>
<comment type="caution">
    <text evidence="1">The sequence shown here is derived from an EMBL/GenBank/DDBJ whole genome shotgun (WGS) entry which is preliminary data.</text>
</comment>
<organism evidence="1 2">
    <name type="scientific">Bauhinia variegata</name>
    <name type="common">Purple orchid tree</name>
    <name type="synonym">Phanera variegata</name>
    <dbReference type="NCBI Taxonomy" id="167791"/>
    <lineage>
        <taxon>Eukaryota</taxon>
        <taxon>Viridiplantae</taxon>
        <taxon>Streptophyta</taxon>
        <taxon>Embryophyta</taxon>
        <taxon>Tracheophyta</taxon>
        <taxon>Spermatophyta</taxon>
        <taxon>Magnoliopsida</taxon>
        <taxon>eudicotyledons</taxon>
        <taxon>Gunneridae</taxon>
        <taxon>Pentapetalae</taxon>
        <taxon>rosids</taxon>
        <taxon>fabids</taxon>
        <taxon>Fabales</taxon>
        <taxon>Fabaceae</taxon>
        <taxon>Cercidoideae</taxon>
        <taxon>Cercideae</taxon>
        <taxon>Bauhiniinae</taxon>
        <taxon>Bauhinia</taxon>
    </lineage>
</organism>
<sequence>MFRRRQTKLVESPATTTEKMTQAELLSTAHDKTLYPTGPLGIKPEGGVMNNEAGEHDTQKQFDQEHKARLHHAHVSEEHFIFPNFSLIKLMTLTEETRLKHKSQ</sequence>
<name>A0ACB9NGR1_BAUVA</name>
<evidence type="ECO:0000313" key="1">
    <source>
        <dbReference type="EMBL" id="KAI4334396.1"/>
    </source>
</evidence>
<reference evidence="1 2" key="1">
    <citation type="journal article" date="2022" name="DNA Res.">
        <title>Chromosomal-level genome assembly of the orchid tree Bauhinia variegata (Leguminosae; Cercidoideae) supports the allotetraploid origin hypothesis of Bauhinia.</title>
        <authorList>
            <person name="Zhong Y."/>
            <person name="Chen Y."/>
            <person name="Zheng D."/>
            <person name="Pang J."/>
            <person name="Liu Y."/>
            <person name="Luo S."/>
            <person name="Meng S."/>
            <person name="Qian L."/>
            <person name="Wei D."/>
            <person name="Dai S."/>
            <person name="Zhou R."/>
        </authorList>
    </citation>
    <scope>NUCLEOTIDE SEQUENCE [LARGE SCALE GENOMIC DNA]</scope>
    <source>
        <strain evidence="1">BV-YZ2020</strain>
    </source>
</reference>
<protein>
    <submittedName>
        <fullName evidence="1">Uncharacterized protein</fullName>
    </submittedName>
</protein>
<accession>A0ACB9NGR1</accession>
<gene>
    <name evidence="1" type="ORF">L6164_019094</name>
</gene>
<proteinExistence type="predicted"/>
<keyword evidence="2" id="KW-1185">Reference proteome</keyword>
<dbReference type="Proteomes" id="UP000828941">
    <property type="component" value="Chromosome 7"/>
</dbReference>
<evidence type="ECO:0000313" key="2">
    <source>
        <dbReference type="Proteomes" id="UP000828941"/>
    </source>
</evidence>